<dbReference type="Proteomes" id="UP001151699">
    <property type="component" value="Chromosome A"/>
</dbReference>
<accession>A0A9Q0NA10</accession>
<comment type="caution">
    <text evidence="8">The sequence shown here is derived from an EMBL/GenBank/DDBJ whole genome shotgun (WGS) entry which is preliminary data.</text>
</comment>
<organism evidence="8 9">
    <name type="scientific">Pseudolycoriella hygida</name>
    <dbReference type="NCBI Taxonomy" id="35572"/>
    <lineage>
        <taxon>Eukaryota</taxon>
        <taxon>Metazoa</taxon>
        <taxon>Ecdysozoa</taxon>
        <taxon>Arthropoda</taxon>
        <taxon>Hexapoda</taxon>
        <taxon>Insecta</taxon>
        <taxon>Pterygota</taxon>
        <taxon>Neoptera</taxon>
        <taxon>Endopterygota</taxon>
        <taxon>Diptera</taxon>
        <taxon>Nematocera</taxon>
        <taxon>Sciaroidea</taxon>
        <taxon>Sciaridae</taxon>
        <taxon>Pseudolycoriella</taxon>
    </lineage>
</organism>
<keyword evidence="5" id="KW-0325">Glycoprotein</keyword>
<evidence type="ECO:0000313" key="8">
    <source>
        <dbReference type="EMBL" id="KAJ6646288.1"/>
    </source>
</evidence>
<keyword evidence="3" id="KW-0677">Repeat</keyword>
<dbReference type="OrthoDB" id="6020543at2759"/>
<evidence type="ECO:0000313" key="9">
    <source>
        <dbReference type="Proteomes" id="UP001151699"/>
    </source>
</evidence>
<evidence type="ECO:0000256" key="5">
    <source>
        <dbReference type="ARBA" id="ARBA00023180"/>
    </source>
</evidence>
<feature type="domain" description="Chitin-binding type-2" evidence="7">
    <location>
        <begin position="27"/>
        <end position="84"/>
    </location>
</feature>
<dbReference type="GO" id="GO:0008061">
    <property type="term" value="F:chitin binding"/>
    <property type="evidence" value="ECO:0007669"/>
    <property type="project" value="UniProtKB-KW"/>
</dbReference>
<evidence type="ECO:0000256" key="4">
    <source>
        <dbReference type="ARBA" id="ARBA00023157"/>
    </source>
</evidence>
<dbReference type="SMART" id="SM00494">
    <property type="entry name" value="ChtBD2"/>
    <property type="match status" value="3"/>
</dbReference>
<dbReference type="InterPro" id="IPR051940">
    <property type="entry name" value="Chitin_bind-dev_reg"/>
</dbReference>
<dbReference type="GO" id="GO:0005576">
    <property type="term" value="C:extracellular region"/>
    <property type="evidence" value="ECO:0007669"/>
    <property type="project" value="InterPro"/>
</dbReference>
<keyword evidence="9" id="KW-1185">Reference proteome</keyword>
<feature type="signal peptide" evidence="6">
    <location>
        <begin position="1"/>
        <end position="24"/>
    </location>
</feature>
<feature type="chain" id="PRO_5040303995" evidence="6">
    <location>
        <begin position="25"/>
        <end position="180"/>
    </location>
</feature>
<name>A0A9Q0NA10_9DIPT</name>
<dbReference type="AlphaFoldDB" id="A0A9Q0NA10"/>
<evidence type="ECO:0000259" key="7">
    <source>
        <dbReference type="PROSITE" id="PS50940"/>
    </source>
</evidence>
<feature type="domain" description="Chitin-binding type-2" evidence="7">
    <location>
        <begin position="141"/>
        <end position="180"/>
    </location>
</feature>
<dbReference type="PANTHER" id="PTHR23301">
    <property type="entry name" value="CHITIN BINDING PERITROPHIN-A"/>
    <property type="match status" value="1"/>
</dbReference>
<evidence type="ECO:0000256" key="6">
    <source>
        <dbReference type="SAM" id="SignalP"/>
    </source>
</evidence>
<reference evidence="8" key="1">
    <citation type="submission" date="2022-07" db="EMBL/GenBank/DDBJ databases">
        <authorList>
            <person name="Trinca V."/>
            <person name="Uliana J.V.C."/>
            <person name="Torres T.T."/>
            <person name="Ward R.J."/>
            <person name="Monesi N."/>
        </authorList>
    </citation>
    <scope>NUCLEOTIDE SEQUENCE</scope>
    <source>
        <strain evidence="8">HSMRA1968</strain>
        <tissue evidence="8">Whole embryos</tissue>
    </source>
</reference>
<evidence type="ECO:0000256" key="1">
    <source>
        <dbReference type="ARBA" id="ARBA00022669"/>
    </source>
</evidence>
<sequence>MTATTYKLGVLFIAILCIAQSIDAQIATACAGVPDGIFVRNSESCRAYYYCANGTAFRNECPETYVFDTVRQLCDIPSRVDCSACSFAGVQHIAHPLECSQYYVCVAGVRTSRACGPNLFFDRVLGDCNIATNVKCVRDPATVCASYNGFVRIGDPSDCTKFFTCLNGISYKQSCAAGLY</sequence>
<proteinExistence type="predicted"/>
<evidence type="ECO:0000256" key="2">
    <source>
        <dbReference type="ARBA" id="ARBA00022729"/>
    </source>
</evidence>
<dbReference type="SUPFAM" id="SSF57625">
    <property type="entry name" value="Invertebrate chitin-binding proteins"/>
    <property type="match status" value="3"/>
</dbReference>
<keyword evidence="1" id="KW-0147">Chitin-binding</keyword>
<keyword evidence="4" id="KW-1015">Disulfide bond</keyword>
<feature type="domain" description="Chitin-binding type-2" evidence="7">
    <location>
        <begin position="85"/>
        <end position="138"/>
    </location>
</feature>
<evidence type="ECO:0000256" key="3">
    <source>
        <dbReference type="ARBA" id="ARBA00022737"/>
    </source>
</evidence>
<dbReference type="PROSITE" id="PS50940">
    <property type="entry name" value="CHIT_BIND_II"/>
    <property type="match status" value="3"/>
</dbReference>
<dbReference type="InterPro" id="IPR002557">
    <property type="entry name" value="Chitin-bd_dom"/>
</dbReference>
<dbReference type="Gene3D" id="2.170.140.10">
    <property type="entry name" value="Chitin binding domain"/>
    <property type="match status" value="3"/>
</dbReference>
<dbReference type="Pfam" id="PF01607">
    <property type="entry name" value="CBM_14"/>
    <property type="match status" value="3"/>
</dbReference>
<gene>
    <name evidence="8" type="primary">PE44_2</name>
    <name evidence="8" type="ORF">Bhyg_01499</name>
</gene>
<dbReference type="InterPro" id="IPR036508">
    <property type="entry name" value="Chitin-bd_dom_sf"/>
</dbReference>
<keyword evidence="2 6" id="KW-0732">Signal</keyword>
<dbReference type="PANTHER" id="PTHR23301:SF0">
    <property type="entry name" value="CHITIN-BINDING TYPE-2 DOMAIN-CONTAINING PROTEIN-RELATED"/>
    <property type="match status" value="1"/>
</dbReference>
<protein>
    <submittedName>
        <fullName evidence="8">Peritrophin-44</fullName>
    </submittedName>
</protein>
<dbReference type="EMBL" id="WJQU01000001">
    <property type="protein sequence ID" value="KAJ6646288.1"/>
    <property type="molecule type" value="Genomic_DNA"/>
</dbReference>